<dbReference type="PANTHER" id="PTHR12128">
    <property type="entry name" value="DIHYDRODIPICOLINATE SYNTHASE"/>
    <property type="match status" value="1"/>
</dbReference>
<feature type="active site" description="Proton donor/acceptor" evidence="4">
    <location>
        <position position="132"/>
    </location>
</feature>
<dbReference type="PRINTS" id="PR00146">
    <property type="entry name" value="DHPICSNTHASE"/>
</dbReference>
<dbReference type="AlphaFoldDB" id="A0A942TR00"/>
<sequence>MALKGNIPVIPTPFLNGKLHLSDFDHLLSKTIDHLDGYVVCGSTGEAPALSKEERMEVVDYLVKLMPKDKHIVVGLGDTNLNQAVEIGVHAAEAGVRTALIPSPYYFPNSLNMVIEYVGKIAELTGLDIAFYDNPVTTNTRFTANDLIQLAEAVPNVKHIKMTDHSFSKIRTLKEKTNLTVFGGDDIICYRAFEAGVDGSMIITPSVFPAEFRECWEAYKNGDREKSFDIYTKVLLPFISMFGPGDEIPTTKALFHHLGIFTSSETRLPLLKADEKRFKEVILGYKTGLSGSTLQV</sequence>
<dbReference type="Pfam" id="PF00701">
    <property type="entry name" value="DHDPS"/>
    <property type="match status" value="1"/>
</dbReference>
<protein>
    <submittedName>
        <fullName evidence="6">Dihydrodipicolinate synthase family protein</fullName>
    </submittedName>
</protein>
<dbReference type="GO" id="GO:0008840">
    <property type="term" value="F:4-hydroxy-tetrahydrodipicolinate synthase activity"/>
    <property type="evidence" value="ECO:0007669"/>
    <property type="project" value="TreeGrafter"/>
</dbReference>
<name>A0A942TR00_9BACI</name>
<dbReference type="PIRSF" id="PIRSF001365">
    <property type="entry name" value="DHDPS"/>
    <property type="match status" value="1"/>
</dbReference>
<feature type="binding site" evidence="5">
    <location>
        <position position="201"/>
    </location>
    <ligand>
        <name>pyruvate</name>
        <dbReference type="ChEBI" id="CHEBI:15361"/>
    </ligand>
</feature>
<evidence type="ECO:0000256" key="2">
    <source>
        <dbReference type="ARBA" id="ARBA00023239"/>
    </source>
</evidence>
<dbReference type="Proteomes" id="UP000682713">
    <property type="component" value="Unassembled WGS sequence"/>
</dbReference>
<evidence type="ECO:0000313" key="7">
    <source>
        <dbReference type="Proteomes" id="UP000682713"/>
    </source>
</evidence>
<keyword evidence="7" id="KW-1185">Reference proteome</keyword>
<organism evidence="6 7">
    <name type="scientific">Lederbergia citrisecunda</name>
    <dbReference type="NCBI Taxonomy" id="2833583"/>
    <lineage>
        <taxon>Bacteria</taxon>
        <taxon>Bacillati</taxon>
        <taxon>Bacillota</taxon>
        <taxon>Bacilli</taxon>
        <taxon>Bacillales</taxon>
        <taxon>Bacillaceae</taxon>
        <taxon>Lederbergia</taxon>
    </lineage>
</organism>
<keyword evidence="2 3" id="KW-0456">Lyase</keyword>
<dbReference type="EMBL" id="JAGYPJ010000001">
    <property type="protein sequence ID" value="MBS4202135.1"/>
    <property type="molecule type" value="Genomic_DNA"/>
</dbReference>
<evidence type="ECO:0000313" key="6">
    <source>
        <dbReference type="EMBL" id="MBS4202135.1"/>
    </source>
</evidence>
<feature type="active site" description="Schiff-base intermediate with substrate" evidence="4">
    <location>
        <position position="161"/>
    </location>
</feature>
<reference evidence="6 7" key="1">
    <citation type="submission" date="2021-05" db="EMBL/GenBank/DDBJ databases">
        <title>Novel Bacillus species.</title>
        <authorList>
            <person name="Liu G."/>
        </authorList>
    </citation>
    <scope>NUCLEOTIDE SEQUENCE [LARGE SCALE GENOMIC DNA]</scope>
    <source>
        <strain evidence="6 7">FJAT-49732</strain>
    </source>
</reference>
<evidence type="ECO:0000256" key="3">
    <source>
        <dbReference type="PIRNR" id="PIRNR001365"/>
    </source>
</evidence>
<accession>A0A942TR00</accession>
<comment type="caution">
    <text evidence="6">The sequence shown here is derived from an EMBL/GenBank/DDBJ whole genome shotgun (WGS) entry which is preliminary data.</text>
</comment>
<evidence type="ECO:0000256" key="1">
    <source>
        <dbReference type="ARBA" id="ARBA00007592"/>
    </source>
</evidence>
<dbReference type="Gene3D" id="3.20.20.70">
    <property type="entry name" value="Aldolase class I"/>
    <property type="match status" value="1"/>
</dbReference>
<dbReference type="RefSeq" id="WP_213112538.1">
    <property type="nucleotide sequence ID" value="NZ_JAGYPJ010000001.1"/>
</dbReference>
<feature type="binding site" evidence="5">
    <location>
        <position position="44"/>
    </location>
    <ligand>
        <name>pyruvate</name>
        <dbReference type="ChEBI" id="CHEBI:15361"/>
    </ligand>
</feature>
<proteinExistence type="inferred from homology"/>
<dbReference type="PANTHER" id="PTHR12128:SF66">
    <property type="entry name" value="4-HYDROXY-2-OXOGLUTARATE ALDOLASE, MITOCHONDRIAL"/>
    <property type="match status" value="1"/>
</dbReference>
<dbReference type="SMART" id="SM01130">
    <property type="entry name" value="DHDPS"/>
    <property type="match status" value="1"/>
</dbReference>
<comment type="similarity">
    <text evidence="1 3">Belongs to the DapA family.</text>
</comment>
<evidence type="ECO:0000256" key="5">
    <source>
        <dbReference type="PIRSR" id="PIRSR001365-2"/>
    </source>
</evidence>
<gene>
    <name evidence="6" type="ORF">KHA93_21225</name>
</gene>
<dbReference type="InterPro" id="IPR013785">
    <property type="entry name" value="Aldolase_TIM"/>
</dbReference>
<dbReference type="GO" id="GO:0005829">
    <property type="term" value="C:cytosol"/>
    <property type="evidence" value="ECO:0007669"/>
    <property type="project" value="TreeGrafter"/>
</dbReference>
<dbReference type="SUPFAM" id="SSF51569">
    <property type="entry name" value="Aldolase"/>
    <property type="match status" value="1"/>
</dbReference>
<dbReference type="InterPro" id="IPR002220">
    <property type="entry name" value="DapA-like"/>
</dbReference>
<evidence type="ECO:0000256" key="4">
    <source>
        <dbReference type="PIRSR" id="PIRSR001365-1"/>
    </source>
</evidence>
<dbReference type="CDD" id="cd00408">
    <property type="entry name" value="DHDPS-like"/>
    <property type="match status" value="1"/>
</dbReference>